<feature type="non-terminal residue" evidence="1">
    <location>
        <position position="1"/>
    </location>
</feature>
<gene>
    <name evidence="1" type="ORF">METZ01_LOCUS452345</name>
</gene>
<dbReference type="AlphaFoldDB" id="A0A382ZVN4"/>
<reference evidence="1" key="1">
    <citation type="submission" date="2018-05" db="EMBL/GenBank/DDBJ databases">
        <authorList>
            <person name="Lanie J.A."/>
            <person name="Ng W.-L."/>
            <person name="Kazmierczak K.M."/>
            <person name="Andrzejewski T.M."/>
            <person name="Davidsen T.M."/>
            <person name="Wayne K.J."/>
            <person name="Tettelin H."/>
            <person name="Glass J.I."/>
            <person name="Rusch D."/>
            <person name="Podicherti R."/>
            <person name="Tsui H.-C.T."/>
            <person name="Winkler M.E."/>
        </authorList>
    </citation>
    <scope>NUCLEOTIDE SEQUENCE</scope>
</reference>
<proteinExistence type="predicted"/>
<protein>
    <submittedName>
        <fullName evidence="1">Uncharacterized protein</fullName>
    </submittedName>
</protein>
<dbReference type="EMBL" id="UINC01186996">
    <property type="protein sequence ID" value="SVD99491.1"/>
    <property type="molecule type" value="Genomic_DNA"/>
</dbReference>
<organism evidence="1">
    <name type="scientific">marine metagenome</name>
    <dbReference type="NCBI Taxonomy" id="408172"/>
    <lineage>
        <taxon>unclassified sequences</taxon>
        <taxon>metagenomes</taxon>
        <taxon>ecological metagenomes</taxon>
    </lineage>
</organism>
<sequence length="40" mass="4675">VGNVYPFDDWADIYDRVYADWDHDLNFYLLHAMNSGGPVL</sequence>
<evidence type="ECO:0000313" key="1">
    <source>
        <dbReference type="EMBL" id="SVD99491.1"/>
    </source>
</evidence>
<feature type="non-terminal residue" evidence="1">
    <location>
        <position position="40"/>
    </location>
</feature>
<name>A0A382ZVN4_9ZZZZ</name>
<accession>A0A382ZVN4</accession>